<keyword evidence="3 12" id="KW-0479">Metal-binding</keyword>
<evidence type="ECO:0000313" key="14">
    <source>
        <dbReference type="EMBL" id="SDD36875.1"/>
    </source>
</evidence>
<evidence type="ECO:0000256" key="6">
    <source>
        <dbReference type="ARBA" id="ARBA00023277"/>
    </source>
</evidence>
<dbReference type="Proteomes" id="UP000183685">
    <property type="component" value="Unassembled WGS sequence"/>
</dbReference>
<feature type="binding site" evidence="11">
    <location>
        <position position="145"/>
    </location>
    <ligand>
        <name>substrate</name>
    </ligand>
</feature>
<evidence type="ECO:0000256" key="4">
    <source>
        <dbReference type="ARBA" id="ARBA00022842"/>
    </source>
</evidence>
<dbReference type="Pfam" id="PF00702">
    <property type="entry name" value="Hydrolase"/>
    <property type="match status" value="1"/>
</dbReference>
<dbReference type="Gene3D" id="3.40.50.1000">
    <property type="entry name" value="HAD superfamily/HAD-like"/>
    <property type="match status" value="1"/>
</dbReference>
<dbReference type="EMBL" id="FNAK01000001">
    <property type="protein sequence ID" value="SDD36875.1"/>
    <property type="molecule type" value="Genomic_DNA"/>
</dbReference>
<evidence type="ECO:0000256" key="10">
    <source>
        <dbReference type="PIRSR" id="PIRSR610972-1"/>
    </source>
</evidence>
<dbReference type="NCBIfam" id="TIGR01990">
    <property type="entry name" value="bPGM"/>
    <property type="match status" value="1"/>
</dbReference>
<dbReference type="GO" id="GO:0005975">
    <property type="term" value="P:carbohydrate metabolic process"/>
    <property type="evidence" value="ECO:0007669"/>
    <property type="project" value="InterPro"/>
</dbReference>
<reference evidence="14 15" key="1">
    <citation type="submission" date="2016-10" db="EMBL/GenBank/DDBJ databases">
        <authorList>
            <person name="de Groot N.N."/>
        </authorList>
    </citation>
    <scope>NUCLEOTIDE SEQUENCE [LARGE SCALE GENOMIC DNA]</scope>
    <source>
        <strain evidence="14 15">CGMCC 1.9109</strain>
    </source>
</reference>
<feature type="binding site" evidence="12">
    <location>
        <position position="9"/>
    </location>
    <ligand>
        <name>Mg(2+)</name>
        <dbReference type="ChEBI" id="CHEBI:18420"/>
    </ligand>
</feature>
<evidence type="ECO:0000313" key="15">
    <source>
        <dbReference type="Proteomes" id="UP000183685"/>
    </source>
</evidence>
<dbReference type="AlphaFoldDB" id="A0A1G6U8K5"/>
<comment type="catalytic activity">
    <reaction evidence="7">
        <text>beta-D-glucose 1-phosphate = beta-D-glucose 6-phosphate</text>
        <dbReference type="Rhea" id="RHEA:20113"/>
        <dbReference type="ChEBI" id="CHEBI:57684"/>
        <dbReference type="ChEBI" id="CHEBI:58247"/>
        <dbReference type="EC" id="5.4.2.6"/>
    </reaction>
</comment>
<evidence type="ECO:0000256" key="12">
    <source>
        <dbReference type="PIRSR" id="PIRSR610972-3"/>
    </source>
</evidence>
<feature type="binding site" evidence="11">
    <location>
        <begin position="114"/>
        <end position="118"/>
    </location>
    <ligand>
        <name>substrate</name>
    </ligand>
</feature>
<sequence>MVQKACIFDLDGVITDTAHYHFLAWQRLAHSLGLPFDEDDNHRLKGVGRMESLDYILAKGTTAYSMDERLALAQQKNEDYKTLIGGITPADILPGIVEALDWLKANNWRIGLASASRNAPQVLASLEITGAFDYVADAGAIPKGKPAPDIFLDVARAFGLPSSQCLGVEDAASGVAAIKAADMFAAGIGDADILAQADIVLPSPEGLVEKVLKPF</sequence>
<feature type="binding site" evidence="12">
    <location>
        <position position="169"/>
    </location>
    <ligand>
        <name>Mg(2+)</name>
        <dbReference type="ChEBI" id="CHEBI:18420"/>
    </ligand>
</feature>
<feature type="binding site" evidence="12">
    <location>
        <position position="11"/>
    </location>
    <ligand>
        <name>Mg(2+)</name>
        <dbReference type="ChEBI" id="CHEBI:18420"/>
    </ligand>
</feature>
<dbReference type="EC" id="5.4.2.6" evidence="8"/>
<dbReference type="SFLD" id="SFLDG01129">
    <property type="entry name" value="C1.5:_HAD__Beta-PGM__Phosphata"/>
    <property type="match status" value="1"/>
</dbReference>
<evidence type="ECO:0000256" key="8">
    <source>
        <dbReference type="ARBA" id="ARBA00044968"/>
    </source>
</evidence>
<evidence type="ECO:0000256" key="9">
    <source>
        <dbReference type="ARBA" id="ARBA00044991"/>
    </source>
</evidence>
<accession>A0A1G6U8K5</accession>
<evidence type="ECO:0000256" key="2">
    <source>
        <dbReference type="ARBA" id="ARBA00022553"/>
    </source>
</evidence>
<evidence type="ECO:0000256" key="11">
    <source>
        <dbReference type="PIRSR" id="PIRSR610972-2"/>
    </source>
</evidence>
<dbReference type="NCBIfam" id="TIGR02009">
    <property type="entry name" value="PGMB-YQAB-SF"/>
    <property type="match status" value="1"/>
</dbReference>
<feature type="site" description="Important for catalytic activity and assists the phosphoryl transfer reaction to Asp8 by balancing charge and orienting the reacting groups" evidence="13">
    <location>
        <position position="114"/>
    </location>
</feature>
<dbReference type="InterPro" id="IPR023214">
    <property type="entry name" value="HAD_sf"/>
</dbReference>
<dbReference type="InterPro" id="IPR051600">
    <property type="entry name" value="Beta-PGM-like"/>
</dbReference>
<dbReference type="SFLD" id="SFLDS00003">
    <property type="entry name" value="Haloacid_Dehalogenase"/>
    <property type="match status" value="1"/>
</dbReference>
<dbReference type="InterPro" id="IPR036412">
    <property type="entry name" value="HAD-like_sf"/>
</dbReference>
<comment type="similarity">
    <text evidence="1">Belongs to the HAD-like hydrolase superfamily. CbbY/CbbZ/Gph/YieH family.</text>
</comment>
<dbReference type="GO" id="GO:0000287">
    <property type="term" value="F:magnesium ion binding"/>
    <property type="evidence" value="ECO:0007669"/>
    <property type="project" value="InterPro"/>
</dbReference>
<dbReference type="InterPro" id="IPR010972">
    <property type="entry name" value="Beta-PGM"/>
</dbReference>
<dbReference type="OrthoDB" id="9797743at2"/>
<evidence type="ECO:0000256" key="7">
    <source>
        <dbReference type="ARBA" id="ARBA00044926"/>
    </source>
</evidence>
<dbReference type="CDD" id="cd02598">
    <property type="entry name" value="HAD_BPGM"/>
    <property type="match status" value="1"/>
</dbReference>
<feature type="binding site" evidence="11">
    <location>
        <position position="76"/>
    </location>
    <ligand>
        <name>substrate</name>
    </ligand>
</feature>
<dbReference type="InterPro" id="IPR023198">
    <property type="entry name" value="PGP-like_dom2"/>
</dbReference>
<dbReference type="NCBIfam" id="TIGR01509">
    <property type="entry name" value="HAD-SF-IA-v3"/>
    <property type="match status" value="1"/>
</dbReference>
<feature type="binding site" evidence="11">
    <location>
        <begin position="44"/>
        <end position="49"/>
    </location>
    <ligand>
        <name>substrate</name>
    </ligand>
</feature>
<dbReference type="SFLD" id="SFLDG01135">
    <property type="entry name" value="C1.5.6:_HAD__Beta-PGM__Phospha"/>
    <property type="match status" value="1"/>
</dbReference>
<comment type="cofactor">
    <cofactor evidence="12">
        <name>Mg(2+)</name>
        <dbReference type="ChEBI" id="CHEBI:18420"/>
    </cofactor>
    <text evidence="12">Binds 2 magnesium ions per subunit.</text>
</comment>
<evidence type="ECO:0000256" key="3">
    <source>
        <dbReference type="ARBA" id="ARBA00022723"/>
    </source>
</evidence>
<feature type="active site" description="Nucleophile" evidence="10">
    <location>
        <position position="9"/>
    </location>
</feature>
<dbReference type="SUPFAM" id="SSF56784">
    <property type="entry name" value="HAD-like"/>
    <property type="match status" value="1"/>
</dbReference>
<dbReference type="RefSeq" id="WP_068308344.1">
    <property type="nucleotide sequence ID" value="NZ_FNAK01000001.1"/>
</dbReference>
<feature type="site" description="Important for catalytic activity and assists the phosphoryl transfer reaction to Asp8 by balancing charge and orienting the reacting groups" evidence="13">
    <location>
        <position position="145"/>
    </location>
</feature>
<organism evidence="14 15">
    <name type="scientific">Kordiimonas lacus</name>
    <dbReference type="NCBI Taxonomy" id="637679"/>
    <lineage>
        <taxon>Bacteria</taxon>
        <taxon>Pseudomonadati</taxon>
        <taxon>Pseudomonadota</taxon>
        <taxon>Alphaproteobacteria</taxon>
        <taxon>Kordiimonadales</taxon>
        <taxon>Kordiimonadaceae</taxon>
        <taxon>Kordiimonas</taxon>
    </lineage>
</organism>
<dbReference type="STRING" id="637679.GCA_001550055_00403"/>
<keyword evidence="5" id="KW-0413">Isomerase</keyword>
<dbReference type="PANTHER" id="PTHR46193">
    <property type="entry name" value="6-PHOSPHOGLUCONATE PHOSPHATASE"/>
    <property type="match status" value="1"/>
</dbReference>
<keyword evidence="15" id="KW-1185">Reference proteome</keyword>
<dbReference type="GO" id="GO:0008801">
    <property type="term" value="F:beta-phosphoglucomutase activity"/>
    <property type="evidence" value="ECO:0007669"/>
    <property type="project" value="UniProtKB-EC"/>
</dbReference>
<dbReference type="InterPro" id="IPR006439">
    <property type="entry name" value="HAD-SF_hydro_IA"/>
</dbReference>
<proteinExistence type="inferred from homology"/>
<dbReference type="Gene3D" id="1.10.150.240">
    <property type="entry name" value="Putative phosphatase, domain 2"/>
    <property type="match status" value="1"/>
</dbReference>
<feature type="binding site" evidence="12">
    <location>
        <position position="170"/>
    </location>
    <ligand>
        <name>Mg(2+)</name>
        <dbReference type="ChEBI" id="CHEBI:18420"/>
    </ligand>
</feature>
<name>A0A1G6U8K5_9PROT</name>
<evidence type="ECO:0000256" key="5">
    <source>
        <dbReference type="ARBA" id="ARBA00023235"/>
    </source>
</evidence>
<keyword evidence="2" id="KW-0597">Phosphoprotein</keyword>
<protein>
    <recommendedName>
        <fullName evidence="9">Beta-phosphoglucomutase</fullName>
        <ecNumber evidence="8">5.4.2.6</ecNumber>
    </recommendedName>
</protein>
<evidence type="ECO:0000256" key="1">
    <source>
        <dbReference type="ARBA" id="ARBA00006171"/>
    </source>
</evidence>
<feature type="binding site" evidence="11">
    <location>
        <position position="25"/>
    </location>
    <ligand>
        <name>substrate</name>
    </ligand>
</feature>
<gene>
    <name evidence="14" type="ORF">SAMN04488071_0487</name>
</gene>
<dbReference type="PANTHER" id="PTHR46193:SF18">
    <property type="entry name" value="HEXITOL PHOSPHATASE B"/>
    <property type="match status" value="1"/>
</dbReference>
<feature type="active site" description="Proton donor/acceptor" evidence="10">
    <location>
        <position position="11"/>
    </location>
</feature>
<feature type="binding site" evidence="11">
    <location>
        <begin position="9"/>
        <end position="11"/>
    </location>
    <ligand>
        <name>substrate</name>
    </ligand>
</feature>
<keyword evidence="6" id="KW-0119">Carbohydrate metabolism</keyword>
<dbReference type="InterPro" id="IPR010976">
    <property type="entry name" value="B-phosphoglucomutase_hydrolase"/>
</dbReference>
<evidence type="ECO:0000256" key="13">
    <source>
        <dbReference type="PIRSR" id="PIRSR610972-4"/>
    </source>
</evidence>
<keyword evidence="4 12" id="KW-0460">Magnesium</keyword>
<feature type="binding site" evidence="11">
    <location>
        <position position="52"/>
    </location>
    <ligand>
        <name>substrate</name>
    </ligand>
</feature>